<proteinExistence type="predicted"/>
<evidence type="ECO:0000313" key="1">
    <source>
        <dbReference type="EMBL" id="CAG8511998.1"/>
    </source>
</evidence>
<comment type="caution">
    <text evidence="1">The sequence shown here is derived from an EMBL/GenBank/DDBJ whole genome shotgun (WGS) entry which is preliminary data.</text>
</comment>
<sequence>DHVNEPFSYYPIKKFRRRKSERPGTIDLSNQDLKNSYSVNYIWERDVNLEWSKRIILTDIRFGVDMGTNANYISRKNVKIVYTKDDSIPRSQKRPSKDTTKHKSSSKKSKQNKEKGDKKNSNTIKKLITELKSNTSEQNKITSYQVIVTEDDPQPIDFLNLYTKITSAKSENQKQSQKVIFQYYNFRMAIAKCFKFYYEKSYNINDANSDINKEIKKQLPDGTPETTIRKRKERAQKIFHLFSKWCERRLSGSPVIQGFSLSHETSVGAQLTYLMQKAFRRSSTKPTGTQVAFWVAMCFGKHPQENNQKWKYDQCGQECQQFQSFSCKAIFEEEGSGRKAENIDDGEVDPDYNEDDYSNYDIDPNIELSEEQIPVQSYLKYPDKNSPDDFWVLPSGKSIDIIIPLVICTLVCSPSYLGIIRIGSKIRKPEWIEQKDWDYLNSNVDYPHYDLSTKIEDLFIFPDERGLEIGMVKLSGSYLTNDLPHYLKDHVKGYWGCRDLLNDRGLDDTLKVLEEFKRPHRRNTLLRFQSIALKNYIGDTKSSPQKPTGKKSRIINPAITNKRKASTKDISPLTESHSPEIEHSSTQSEETKFRREPEPETSTTSLPQNIIDDDSVEILDFPGQIAQEKETENITQVIADAIQDTLVYGSADNIDNILSDSNHVIEISATSLRQNSSTVLLLDLAQLFDKATDAEHYTMKANQEETLCWITYGKEFVIQYNDLMKNSNRKIGKKKAKEFDGFSDSNSESSDNEDEDDDL</sequence>
<name>A0ACA9L7S6_9GLOM</name>
<evidence type="ECO:0000313" key="2">
    <source>
        <dbReference type="Proteomes" id="UP000789920"/>
    </source>
</evidence>
<dbReference type="Proteomes" id="UP000789920">
    <property type="component" value="Unassembled WGS sequence"/>
</dbReference>
<feature type="non-terminal residue" evidence="1">
    <location>
        <position position="1"/>
    </location>
</feature>
<feature type="non-terminal residue" evidence="1">
    <location>
        <position position="759"/>
    </location>
</feature>
<organism evidence="1 2">
    <name type="scientific">Racocetra persica</name>
    <dbReference type="NCBI Taxonomy" id="160502"/>
    <lineage>
        <taxon>Eukaryota</taxon>
        <taxon>Fungi</taxon>
        <taxon>Fungi incertae sedis</taxon>
        <taxon>Mucoromycota</taxon>
        <taxon>Glomeromycotina</taxon>
        <taxon>Glomeromycetes</taxon>
        <taxon>Diversisporales</taxon>
        <taxon>Gigasporaceae</taxon>
        <taxon>Racocetra</taxon>
    </lineage>
</organism>
<dbReference type="EMBL" id="CAJVQC010002472">
    <property type="protein sequence ID" value="CAG8511998.1"/>
    <property type="molecule type" value="Genomic_DNA"/>
</dbReference>
<keyword evidence="2" id="KW-1185">Reference proteome</keyword>
<accession>A0ACA9L7S6</accession>
<protein>
    <submittedName>
        <fullName evidence="1">15315_t:CDS:1</fullName>
    </submittedName>
</protein>
<reference evidence="1" key="1">
    <citation type="submission" date="2021-06" db="EMBL/GenBank/DDBJ databases">
        <authorList>
            <person name="Kallberg Y."/>
            <person name="Tangrot J."/>
            <person name="Rosling A."/>
        </authorList>
    </citation>
    <scope>NUCLEOTIDE SEQUENCE</scope>
    <source>
        <strain evidence="1">MA461A</strain>
    </source>
</reference>
<gene>
    <name evidence="1" type="ORF">RPERSI_LOCUS2301</name>
</gene>